<comment type="catalytic activity">
    <reaction evidence="1 5">
        <text>3-dehydroquinate = 3-dehydroshikimate + H2O</text>
        <dbReference type="Rhea" id="RHEA:21096"/>
        <dbReference type="ChEBI" id="CHEBI:15377"/>
        <dbReference type="ChEBI" id="CHEBI:16630"/>
        <dbReference type="ChEBI" id="CHEBI:32364"/>
        <dbReference type="EC" id="4.2.1.10"/>
    </reaction>
</comment>
<accession>A0A4Z1E1X2</accession>
<evidence type="ECO:0000256" key="1">
    <source>
        <dbReference type="ARBA" id="ARBA00001864"/>
    </source>
</evidence>
<gene>
    <name evidence="5" type="primary">aroD</name>
    <name evidence="6" type="ORF">SERN_2265</name>
</gene>
<keyword evidence="5" id="KW-0028">Amino-acid biosynthesis</keyword>
<evidence type="ECO:0000256" key="2">
    <source>
        <dbReference type="ARBA" id="ARBA00023141"/>
    </source>
</evidence>
<feature type="active site" description="Proton donor/acceptor" evidence="5">
    <location>
        <position position="138"/>
    </location>
</feature>
<comment type="function">
    <text evidence="5">Involved in the third step of the chorismate pathway, which leads to the biosynthesis of aromatic amino acids. Catalyzes the cis-dehydration of 3-dehydroquinate (DHQ) and introduces the first double bond of the aromatic ring to yield 3-dehydroshikimate.</text>
</comment>
<dbReference type="Pfam" id="PF01487">
    <property type="entry name" value="DHquinase_I"/>
    <property type="match status" value="1"/>
</dbReference>
<dbReference type="PANTHER" id="PTHR43699">
    <property type="entry name" value="3-DEHYDROQUINATE DEHYDRATASE"/>
    <property type="match status" value="1"/>
</dbReference>
<protein>
    <recommendedName>
        <fullName evidence="5">3-dehydroquinate dehydratase</fullName>
        <shortName evidence="5">3-dehydroquinase</shortName>
        <ecNumber evidence="5">4.2.1.10</ecNumber>
    </recommendedName>
    <alternativeName>
        <fullName evidence="5">Type I DHQase</fullName>
    </alternativeName>
    <alternativeName>
        <fullName evidence="5">Type I dehydroquinase</fullName>
        <shortName evidence="5">DHQ1</shortName>
    </alternativeName>
</protein>
<reference evidence="6 7" key="1">
    <citation type="submission" date="2018-11" db="EMBL/GenBank/DDBJ databases">
        <title>Complete genome sequencing of the Actinobacteria Serinibacter sp. K3-2.</title>
        <authorList>
            <person name="Rakitin A.L."/>
            <person name="Beletsky A.V."/>
            <person name="Mardanov A.V."/>
            <person name="Ravin N.V."/>
            <person name="Gromova A.S."/>
            <person name="Filippova S.N."/>
            <person name="Gal'Chenko V.F."/>
        </authorList>
    </citation>
    <scope>NUCLEOTIDE SEQUENCE [LARGE SCALE GENOMIC DNA]</scope>
    <source>
        <strain evidence="6 7">K3-2</strain>
    </source>
</reference>
<dbReference type="InterPro" id="IPR001381">
    <property type="entry name" value="DHquinase_I"/>
</dbReference>
<dbReference type="UniPathway" id="UPA00053">
    <property type="reaction ID" value="UER00086"/>
</dbReference>
<feature type="binding site" evidence="5">
    <location>
        <position position="76"/>
    </location>
    <ligand>
        <name>3-dehydroquinate</name>
        <dbReference type="ChEBI" id="CHEBI:32364"/>
    </ligand>
</feature>
<comment type="pathway">
    <text evidence="5">Metabolic intermediate biosynthesis; chorismate biosynthesis; chorismate from D-erythrose 4-phosphate and phosphoenolpyruvate: step 3/7.</text>
</comment>
<organism evidence="6 7">
    <name type="scientific">Serinibacter arcticus</name>
    <dbReference type="NCBI Taxonomy" id="1655435"/>
    <lineage>
        <taxon>Bacteria</taxon>
        <taxon>Bacillati</taxon>
        <taxon>Actinomycetota</taxon>
        <taxon>Actinomycetes</taxon>
        <taxon>Micrococcales</taxon>
        <taxon>Beutenbergiaceae</taxon>
        <taxon>Serinibacter</taxon>
    </lineage>
</organism>
<evidence type="ECO:0000256" key="3">
    <source>
        <dbReference type="ARBA" id="ARBA00023239"/>
    </source>
</evidence>
<dbReference type="FunFam" id="3.20.20.70:FF:000047">
    <property type="entry name" value="3-dehydroquinate dehydratase"/>
    <property type="match status" value="1"/>
</dbReference>
<dbReference type="InterPro" id="IPR050146">
    <property type="entry name" value="Type-I_3-dehydroquinase"/>
</dbReference>
<feature type="binding site" evidence="5">
    <location>
        <position position="206"/>
    </location>
    <ligand>
        <name>3-dehydroquinate</name>
        <dbReference type="ChEBI" id="CHEBI:32364"/>
    </ligand>
</feature>
<keyword evidence="7" id="KW-1185">Reference proteome</keyword>
<feature type="binding site" evidence="5">
    <location>
        <position position="225"/>
    </location>
    <ligand>
        <name>3-dehydroquinate</name>
        <dbReference type="ChEBI" id="CHEBI:32364"/>
    </ligand>
</feature>
<dbReference type="GO" id="GO:0009073">
    <property type="term" value="P:aromatic amino acid family biosynthetic process"/>
    <property type="evidence" value="ECO:0007669"/>
    <property type="project" value="UniProtKB-KW"/>
</dbReference>
<dbReference type="CDD" id="cd00502">
    <property type="entry name" value="DHQase_I"/>
    <property type="match status" value="1"/>
</dbReference>
<dbReference type="GO" id="GO:0009423">
    <property type="term" value="P:chorismate biosynthetic process"/>
    <property type="evidence" value="ECO:0007669"/>
    <property type="project" value="UniProtKB-UniRule"/>
</dbReference>
<feature type="binding site" evidence="5">
    <location>
        <position position="229"/>
    </location>
    <ligand>
        <name>3-dehydroquinate</name>
        <dbReference type="ChEBI" id="CHEBI:32364"/>
    </ligand>
</feature>
<dbReference type="GO" id="GO:0046279">
    <property type="term" value="P:3,4-dihydroxybenzoate biosynthetic process"/>
    <property type="evidence" value="ECO:0007669"/>
    <property type="project" value="TreeGrafter"/>
</dbReference>
<comment type="subunit">
    <text evidence="5">Homodimer.</text>
</comment>
<dbReference type="GO" id="GO:0003855">
    <property type="term" value="F:3-dehydroquinate dehydratase activity"/>
    <property type="evidence" value="ECO:0007669"/>
    <property type="project" value="UniProtKB-UniRule"/>
</dbReference>
<dbReference type="SUPFAM" id="SSF51569">
    <property type="entry name" value="Aldolase"/>
    <property type="match status" value="1"/>
</dbReference>
<comment type="caution">
    <text evidence="5">Lacks conserved residue(s) required for the propagation of feature annotation.</text>
</comment>
<name>A0A4Z1E1X2_9MICO</name>
<dbReference type="Gene3D" id="3.20.20.70">
    <property type="entry name" value="Aldolase class I"/>
    <property type="match status" value="1"/>
</dbReference>
<dbReference type="Proteomes" id="UP000297318">
    <property type="component" value="Unassembled WGS sequence"/>
</dbReference>
<keyword evidence="3 5" id="KW-0456">Lyase</keyword>
<keyword evidence="4 5" id="KW-0704">Schiff base</keyword>
<dbReference type="RefSeq" id="WP_135850235.1">
    <property type="nucleotide sequence ID" value="NZ_RHPJ01000003.1"/>
</dbReference>
<dbReference type="NCBIfam" id="TIGR01093">
    <property type="entry name" value="aroD"/>
    <property type="match status" value="1"/>
</dbReference>
<dbReference type="OrthoDB" id="9813659at2"/>
<feature type="active site" description="Schiff-base intermediate with substrate" evidence="5">
    <location>
        <position position="165"/>
    </location>
</feature>
<sequence>MTLFETRSGAPAVVVPLTGRDDEDILAHARAVARSGADVAEWRLDAWGAHDGDGAVAMLPRLREALGDLPVLATYRSTAEGGPGTLDDDAYVALLVALLGGERPVEGVDVELSRPTAVSAAVATAAREAGAVVVGSSHDFTGTPDAEVLAATFDALAARDADVLKVAVTAADDGDVLRLLTAARAARRHGRSVLPIAMGAAGLLTRVAGECWGSPATFGAVGTGSAPGQVAVPELRAVVDALHATLVASRGSAGAGAGERA</sequence>
<evidence type="ECO:0000256" key="5">
    <source>
        <dbReference type="HAMAP-Rule" id="MF_00214"/>
    </source>
</evidence>
<comment type="caution">
    <text evidence="6">The sequence shown here is derived from an EMBL/GenBank/DDBJ whole genome shotgun (WGS) entry which is preliminary data.</text>
</comment>
<dbReference type="PANTHER" id="PTHR43699:SF1">
    <property type="entry name" value="3-DEHYDROQUINATE DEHYDRATASE"/>
    <property type="match status" value="1"/>
</dbReference>
<evidence type="ECO:0000313" key="6">
    <source>
        <dbReference type="EMBL" id="TGO04672.1"/>
    </source>
</evidence>
<dbReference type="GO" id="GO:0008652">
    <property type="term" value="P:amino acid biosynthetic process"/>
    <property type="evidence" value="ECO:0007669"/>
    <property type="project" value="UniProtKB-KW"/>
</dbReference>
<dbReference type="AlphaFoldDB" id="A0A4Z1E1X2"/>
<dbReference type="HAMAP" id="MF_00214">
    <property type="entry name" value="AroD"/>
    <property type="match status" value="1"/>
</dbReference>
<dbReference type="InterPro" id="IPR013785">
    <property type="entry name" value="Aldolase_TIM"/>
</dbReference>
<evidence type="ECO:0000313" key="7">
    <source>
        <dbReference type="Proteomes" id="UP000297318"/>
    </source>
</evidence>
<comment type="similarity">
    <text evidence="5">Belongs to the type-I 3-dehydroquinase family.</text>
</comment>
<dbReference type="EMBL" id="RHPJ01000003">
    <property type="protein sequence ID" value="TGO04672.1"/>
    <property type="molecule type" value="Genomic_DNA"/>
</dbReference>
<feature type="binding site" evidence="5">
    <location>
        <begin position="41"/>
        <end position="43"/>
    </location>
    <ligand>
        <name>3-dehydroquinate</name>
        <dbReference type="ChEBI" id="CHEBI:32364"/>
    </ligand>
</feature>
<dbReference type="EC" id="4.2.1.10" evidence="5"/>
<proteinExistence type="inferred from homology"/>
<keyword evidence="2 5" id="KW-0057">Aromatic amino acid biosynthesis</keyword>
<evidence type="ECO:0000256" key="4">
    <source>
        <dbReference type="ARBA" id="ARBA00023270"/>
    </source>
</evidence>